<dbReference type="Proteomes" id="UP000009236">
    <property type="component" value="Chromosome"/>
</dbReference>
<protein>
    <recommendedName>
        <fullName evidence="1">Butirosin biosynthesis protein H N-terminal domain-containing protein</fullName>
    </recommendedName>
</protein>
<organism evidence="3">
    <name type="scientific">Isoptericola variabilis (strain 225)</name>
    <dbReference type="NCBI Taxonomy" id="743718"/>
    <lineage>
        <taxon>Bacteria</taxon>
        <taxon>Bacillati</taxon>
        <taxon>Actinomycetota</taxon>
        <taxon>Actinomycetes</taxon>
        <taxon>Micrococcales</taxon>
        <taxon>Promicromonosporaceae</taxon>
        <taxon>Isoptericola</taxon>
    </lineage>
</organism>
<name>F6FXD8_ISOV2</name>
<reference evidence="2 3" key="1">
    <citation type="submission" date="2011-05" db="EMBL/GenBank/DDBJ databases">
        <title>Complete sequence of Isoptericola variabilis 225.</title>
        <authorList>
            <consortium name="US DOE Joint Genome Institute"/>
            <person name="Lucas S."/>
            <person name="Han J."/>
            <person name="Lapidus A."/>
            <person name="Cheng J.-F."/>
            <person name="Goodwin L."/>
            <person name="Pitluck S."/>
            <person name="Peters L."/>
            <person name="Mikhailova N."/>
            <person name="Zeytun A."/>
            <person name="Han C."/>
            <person name="Tapia R."/>
            <person name="Land M."/>
            <person name="Hauser L."/>
            <person name="Kyrpides N."/>
            <person name="Ivanova N."/>
            <person name="Pagani I."/>
            <person name="Siebers A."/>
            <person name="Allgaier M."/>
            <person name="Thelen M."/>
            <person name="Hugenholtz P."/>
            <person name="Gladden J."/>
            <person name="Woyke T."/>
        </authorList>
    </citation>
    <scope>NUCLEOTIDE SEQUENCE [LARGE SCALE GENOMIC DNA]</scope>
    <source>
        <strain evidence="3">225</strain>
    </source>
</reference>
<dbReference type="RefSeq" id="WP_013839057.1">
    <property type="nucleotide sequence ID" value="NC_015588.1"/>
</dbReference>
<dbReference type="KEGG" id="iva:Isova_1929"/>
<dbReference type="Pfam" id="PF14399">
    <property type="entry name" value="BtrH_N"/>
    <property type="match status" value="1"/>
</dbReference>
<dbReference type="HOGENOM" id="CLU_760003_0_0_11"/>
<feature type="domain" description="Butirosin biosynthesis protein H N-terminal" evidence="1">
    <location>
        <begin position="43"/>
        <end position="177"/>
    </location>
</feature>
<evidence type="ECO:0000259" key="1">
    <source>
        <dbReference type="Pfam" id="PF14399"/>
    </source>
</evidence>
<dbReference type="eggNOG" id="ENOG5033SEI">
    <property type="taxonomic scope" value="Bacteria"/>
</dbReference>
<sequence length="366" mass="39442">MTSHRALKRLVRARMQRTGESYTTAHRHVTAHRVGNRGPGTGHRESALVRTMLARAGLDLTEATVCGLGGGIGFLYAVFEYDAVPYPLLTVVTQHHPTPWVDAVADHLGLELSAVRSAATDAAIRKLARSLDEGLAAWIVVARGVLPWHDDVSPLEQADPYPLVVTGLDGDRFVVLDREEHLLSRDRLAPAWAGHRKGRFAISTVRPGGATDLTAARRAATATTYRHLTGPVLGNSFDVNFGLSGMRRLRDDLADTTSRRGWRRRFGAEPAYAVGLERLADCLTWAYGSPGATRPAYAEFLMEAGLPDAAVLAREAGSRWAAIADAAARATEVEPGAMFADLAARVDEVVAVEERLADDLGRSVAG</sequence>
<gene>
    <name evidence="2" type="ordered locus">Isova_1929</name>
</gene>
<evidence type="ECO:0000313" key="3">
    <source>
        <dbReference type="Proteomes" id="UP000009236"/>
    </source>
</evidence>
<evidence type="ECO:0000313" key="2">
    <source>
        <dbReference type="EMBL" id="AEG44666.1"/>
    </source>
</evidence>
<proteinExistence type="predicted"/>
<accession>F6FXD8</accession>
<dbReference type="InterPro" id="IPR026935">
    <property type="entry name" value="BtrH_N"/>
</dbReference>
<dbReference type="AlphaFoldDB" id="F6FXD8"/>
<keyword evidence="3" id="KW-1185">Reference proteome</keyword>
<dbReference type="EMBL" id="CP002810">
    <property type="protein sequence ID" value="AEG44666.1"/>
    <property type="molecule type" value="Genomic_DNA"/>
</dbReference>